<comment type="similarity">
    <text evidence="1">Belongs to the LysR transcriptional regulatory family.</text>
</comment>
<sequence length="311" mass="34864">MKMDDRLRVFLTVSECRSFSKAAERLPMSQPAVTQCIKSIERDLDVQLFDRSHRTVRLTRAGDIVLAYAEQMDRLDRQMRSVLQEMTTGISGLFSVGASFTYGEYVLPRVLAAFRLKHAEVLPSVTIGNSQKVEQLLHDGKLDLGIIEADPKLAGLAQYTLFSDRLYVVRSGELDQSRERGHKAHALSEETWLVREAGSGTRQVFDAWQSESLVTPHRLIELGSTQAIKEGVAAGLGIAILSELSIQDELRQGTFRIADVKGFPRVRNFTMLSAENTFEPMVVKAYRDFTMAWGHPVIHALHETSDKEGEV</sequence>
<dbReference type="Pfam" id="PF00126">
    <property type="entry name" value="HTH_1"/>
    <property type="match status" value="1"/>
</dbReference>
<evidence type="ECO:0000313" key="6">
    <source>
        <dbReference type="EMBL" id="OPG15173.1"/>
    </source>
</evidence>
<keyword evidence="7" id="KW-1185">Reference proteome</keyword>
<keyword evidence="3" id="KW-0238">DNA-binding</keyword>
<keyword evidence="4" id="KW-0804">Transcription</keyword>
<dbReference type="InterPro" id="IPR036388">
    <property type="entry name" value="WH-like_DNA-bd_sf"/>
</dbReference>
<organism evidence="6 7">
    <name type="scientific">Ferroacidibacillus organovorans</name>
    <dbReference type="NCBI Taxonomy" id="1765683"/>
    <lineage>
        <taxon>Bacteria</taxon>
        <taxon>Bacillati</taxon>
        <taxon>Bacillota</taxon>
        <taxon>Bacilli</taxon>
        <taxon>Bacillales</taxon>
        <taxon>Alicyclobacillaceae</taxon>
        <taxon>Ferroacidibacillus</taxon>
    </lineage>
</organism>
<evidence type="ECO:0000256" key="2">
    <source>
        <dbReference type="ARBA" id="ARBA00023015"/>
    </source>
</evidence>
<dbReference type="SUPFAM" id="SSF53850">
    <property type="entry name" value="Periplasmic binding protein-like II"/>
    <property type="match status" value="1"/>
</dbReference>
<dbReference type="PANTHER" id="PTHR30126">
    <property type="entry name" value="HTH-TYPE TRANSCRIPTIONAL REGULATOR"/>
    <property type="match status" value="1"/>
</dbReference>
<dbReference type="InterPro" id="IPR000847">
    <property type="entry name" value="LysR_HTH_N"/>
</dbReference>
<dbReference type="GO" id="GO:0003700">
    <property type="term" value="F:DNA-binding transcription factor activity"/>
    <property type="evidence" value="ECO:0007669"/>
    <property type="project" value="InterPro"/>
</dbReference>
<evidence type="ECO:0000256" key="3">
    <source>
        <dbReference type="ARBA" id="ARBA00023125"/>
    </source>
</evidence>
<evidence type="ECO:0000313" key="7">
    <source>
        <dbReference type="Proteomes" id="UP000190229"/>
    </source>
</evidence>
<dbReference type="AlphaFoldDB" id="A0A1V4EQF4"/>
<name>A0A1V4EQF4_9BACL</name>
<dbReference type="Gene3D" id="1.10.10.10">
    <property type="entry name" value="Winged helix-like DNA-binding domain superfamily/Winged helix DNA-binding domain"/>
    <property type="match status" value="1"/>
</dbReference>
<evidence type="ECO:0000259" key="5">
    <source>
        <dbReference type="PROSITE" id="PS50931"/>
    </source>
</evidence>
<dbReference type="InterPro" id="IPR005119">
    <property type="entry name" value="LysR_subst-bd"/>
</dbReference>
<proteinExistence type="inferred from homology"/>
<dbReference type="Gene3D" id="3.40.190.10">
    <property type="entry name" value="Periplasmic binding protein-like II"/>
    <property type="match status" value="2"/>
</dbReference>
<dbReference type="Pfam" id="PF03466">
    <property type="entry name" value="LysR_substrate"/>
    <property type="match status" value="1"/>
</dbReference>
<dbReference type="Proteomes" id="UP000190229">
    <property type="component" value="Unassembled WGS sequence"/>
</dbReference>
<dbReference type="SUPFAM" id="SSF46785">
    <property type="entry name" value="Winged helix' DNA-binding domain"/>
    <property type="match status" value="1"/>
</dbReference>
<dbReference type="PANTHER" id="PTHR30126:SF39">
    <property type="entry name" value="HTH-TYPE TRANSCRIPTIONAL REGULATOR CYSL"/>
    <property type="match status" value="1"/>
</dbReference>
<dbReference type="FunFam" id="1.10.10.10:FF:000001">
    <property type="entry name" value="LysR family transcriptional regulator"/>
    <property type="match status" value="1"/>
</dbReference>
<evidence type="ECO:0000256" key="1">
    <source>
        <dbReference type="ARBA" id="ARBA00009437"/>
    </source>
</evidence>
<comment type="caution">
    <text evidence="6">The sequence shown here is derived from an EMBL/GenBank/DDBJ whole genome shotgun (WGS) entry which is preliminary data.</text>
</comment>
<feature type="domain" description="HTH lysR-type" evidence="5">
    <location>
        <begin position="1"/>
        <end position="59"/>
    </location>
</feature>
<dbReference type="PROSITE" id="PS50931">
    <property type="entry name" value="HTH_LYSR"/>
    <property type="match status" value="1"/>
</dbReference>
<accession>A0A1V4EQF4</accession>
<dbReference type="EMBL" id="MWPS01000043">
    <property type="protein sequence ID" value="OPG15173.1"/>
    <property type="molecule type" value="Genomic_DNA"/>
</dbReference>
<dbReference type="InterPro" id="IPR036390">
    <property type="entry name" value="WH_DNA-bd_sf"/>
</dbReference>
<evidence type="ECO:0000256" key="4">
    <source>
        <dbReference type="ARBA" id="ARBA00023163"/>
    </source>
</evidence>
<keyword evidence="2" id="KW-0805">Transcription regulation</keyword>
<gene>
    <name evidence="6" type="ORF">B2M26_13565</name>
</gene>
<dbReference type="PRINTS" id="PR00039">
    <property type="entry name" value="HTHLYSR"/>
</dbReference>
<reference evidence="6 7" key="1">
    <citation type="submission" date="2017-02" db="EMBL/GenBank/DDBJ databases">
        <title>Draft genome of Acidibacillus ferrooxidans Huett2.</title>
        <authorList>
            <person name="Schopf S."/>
        </authorList>
    </citation>
    <scope>NUCLEOTIDE SEQUENCE [LARGE SCALE GENOMIC DNA]</scope>
    <source>
        <strain evidence="6 7">Huett2</strain>
    </source>
</reference>
<protein>
    <recommendedName>
        <fullName evidence="5">HTH lysR-type domain-containing protein</fullName>
    </recommendedName>
</protein>
<dbReference type="GO" id="GO:0000976">
    <property type="term" value="F:transcription cis-regulatory region binding"/>
    <property type="evidence" value="ECO:0007669"/>
    <property type="project" value="TreeGrafter"/>
</dbReference>